<accession>A0A316EGP4</accession>
<evidence type="ECO:0000313" key="9">
    <source>
        <dbReference type="EMBL" id="PWK29495.1"/>
    </source>
</evidence>
<dbReference type="InterPro" id="IPR003660">
    <property type="entry name" value="HAMP_dom"/>
</dbReference>
<dbReference type="Gene3D" id="1.10.287.950">
    <property type="entry name" value="Methyl-accepting chemotaxis protein"/>
    <property type="match status" value="1"/>
</dbReference>
<evidence type="ECO:0000256" key="5">
    <source>
        <dbReference type="PROSITE-ProRule" id="PRU00284"/>
    </source>
</evidence>
<dbReference type="EMBL" id="QGGR01000046">
    <property type="protein sequence ID" value="PWK29495.1"/>
    <property type="molecule type" value="Genomic_DNA"/>
</dbReference>
<proteinExistence type="inferred from homology"/>
<evidence type="ECO:0000313" key="10">
    <source>
        <dbReference type="Proteomes" id="UP000245697"/>
    </source>
</evidence>
<feature type="domain" description="HAMP" evidence="8">
    <location>
        <begin position="236"/>
        <end position="288"/>
    </location>
</feature>
<comment type="caution">
    <text evidence="9">The sequence shown here is derived from an EMBL/GenBank/DDBJ whole genome shotgun (WGS) entry which is preliminary data.</text>
</comment>
<evidence type="ECO:0000256" key="3">
    <source>
        <dbReference type="ARBA" id="ARBA00023224"/>
    </source>
</evidence>
<evidence type="ECO:0000259" key="7">
    <source>
        <dbReference type="PROSITE" id="PS50111"/>
    </source>
</evidence>
<reference evidence="9 10" key="1">
    <citation type="submission" date="2018-05" db="EMBL/GenBank/DDBJ databases">
        <title>Genomic Encyclopedia of Archaeal and Bacterial Type Strains, Phase II (KMG-II): from individual species to whole genera.</title>
        <authorList>
            <person name="Goeker M."/>
        </authorList>
    </citation>
    <scope>NUCLEOTIDE SEQUENCE [LARGE SCALE GENOMIC DNA]</scope>
    <source>
        <strain evidence="9 10">DSM 45184</strain>
    </source>
</reference>
<evidence type="ECO:0000256" key="4">
    <source>
        <dbReference type="ARBA" id="ARBA00029447"/>
    </source>
</evidence>
<dbReference type="GO" id="GO:0004888">
    <property type="term" value="F:transmembrane signaling receptor activity"/>
    <property type="evidence" value="ECO:0007669"/>
    <property type="project" value="InterPro"/>
</dbReference>
<protein>
    <submittedName>
        <fullName evidence="9">Methyl-accepting chemotaxis protein</fullName>
    </submittedName>
</protein>
<dbReference type="GO" id="GO:0006935">
    <property type="term" value="P:chemotaxis"/>
    <property type="evidence" value="ECO:0007669"/>
    <property type="project" value="InterPro"/>
</dbReference>
<dbReference type="CDD" id="cd06225">
    <property type="entry name" value="HAMP"/>
    <property type="match status" value="1"/>
</dbReference>
<organism evidence="9 10">
    <name type="scientific">Actinoplanes xinjiangensis</name>
    <dbReference type="NCBI Taxonomy" id="512350"/>
    <lineage>
        <taxon>Bacteria</taxon>
        <taxon>Bacillati</taxon>
        <taxon>Actinomycetota</taxon>
        <taxon>Actinomycetes</taxon>
        <taxon>Micromonosporales</taxon>
        <taxon>Micromonosporaceae</taxon>
        <taxon>Actinoplanes</taxon>
    </lineage>
</organism>
<dbReference type="GO" id="GO:0007165">
    <property type="term" value="P:signal transduction"/>
    <property type="evidence" value="ECO:0007669"/>
    <property type="project" value="UniProtKB-KW"/>
</dbReference>
<dbReference type="SMART" id="SM00283">
    <property type="entry name" value="MA"/>
    <property type="match status" value="1"/>
</dbReference>
<dbReference type="PROSITE" id="PS50111">
    <property type="entry name" value="CHEMOTAXIS_TRANSDUC_2"/>
    <property type="match status" value="1"/>
</dbReference>
<dbReference type="PROSITE" id="PS50885">
    <property type="entry name" value="HAMP"/>
    <property type="match status" value="1"/>
</dbReference>
<dbReference type="Pfam" id="PF00672">
    <property type="entry name" value="HAMP"/>
    <property type="match status" value="1"/>
</dbReference>
<dbReference type="SUPFAM" id="SSF58104">
    <property type="entry name" value="Methyl-accepting chemotaxis protein (MCP) signaling domain"/>
    <property type="match status" value="1"/>
</dbReference>
<evidence type="ECO:0000256" key="2">
    <source>
        <dbReference type="ARBA" id="ARBA00022989"/>
    </source>
</evidence>
<name>A0A316EGP4_9ACTN</name>
<dbReference type="GO" id="GO:0016020">
    <property type="term" value="C:membrane"/>
    <property type="evidence" value="ECO:0007669"/>
    <property type="project" value="InterPro"/>
</dbReference>
<feature type="domain" description="Methyl-accepting transducer" evidence="7">
    <location>
        <begin position="293"/>
        <end position="536"/>
    </location>
</feature>
<keyword evidence="6" id="KW-0472">Membrane</keyword>
<evidence type="ECO:0000256" key="1">
    <source>
        <dbReference type="ARBA" id="ARBA00022692"/>
    </source>
</evidence>
<dbReference type="Pfam" id="PF00015">
    <property type="entry name" value="MCPsignal"/>
    <property type="match status" value="1"/>
</dbReference>
<comment type="similarity">
    <text evidence="4">Belongs to the methyl-accepting chemotaxis (MCP) protein family.</text>
</comment>
<dbReference type="InterPro" id="IPR004089">
    <property type="entry name" value="MCPsignal_dom"/>
</dbReference>
<keyword evidence="2 6" id="KW-1133">Transmembrane helix</keyword>
<dbReference type="OrthoDB" id="1115140at2"/>
<dbReference type="PANTHER" id="PTHR32089">
    <property type="entry name" value="METHYL-ACCEPTING CHEMOTAXIS PROTEIN MCPB"/>
    <property type="match status" value="1"/>
</dbReference>
<dbReference type="AlphaFoldDB" id="A0A316EGP4"/>
<feature type="transmembrane region" description="Helical" evidence="6">
    <location>
        <begin position="30"/>
        <end position="51"/>
    </location>
</feature>
<keyword evidence="3 5" id="KW-0807">Transducer</keyword>
<sequence>MQADTITTPTRRTMLERVLGDRSLLLKSTIAAACVALVAVVVTAVALSRIATLRDSLQDMKDQHVDSMELIANMRHGLTEWFRSALKYNAGVSGNDPGLKQTGLDDKDVAAARIDDALAAYREIATASGATDRLAKLDAFAEAVEYHRGLSNVIIFQEAPPSGFQMPAPQDILPAFNKGDAGMADAMNDLQAAEEAGADAMAKEGNDAYHRALWMTLGGLALGFVIAGFVGIGVMRLIKRQLATVSTALRAVADGDLTVPAEVRSRDELGQMAEATNRAREGLLTSVRQLNHGAEVLGDVTQRLTSITTRLDAEAREASEQAGLVAGTAGEVSASVQSVAAGSDEMGASIREISENANNAAQVASSAVGVAQTTNDTVAKLGTSSEEIGNVVKVITAIAEQTNLLALNATIEAARAGELGKGFAVVATEVKDLAQETAKATEDIARRVEAIQADTSSAVVAIQEISRIISEINDYQVTIASAVEEQTATTNEMSRSIGEAANGSSVIAGNINAVASAAHATTAALGEAESSVGELTQVAGELREVVQRFRV</sequence>
<evidence type="ECO:0000259" key="8">
    <source>
        <dbReference type="PROSITE" id="PS50885"/>
    </source>
</evidence>
<dbReference type="RefSeq" id="WP_109602990.1">
    <property type="nucleotide sequence ID" value="NZ_BONA01000109.1"/>
</dbReference>
<feature type="transmembrane region" description="Helical" evidence="6">
    <location>
        <begin position="212"/>
        <end position="238"/>
    </location>
</feature>
<dbReference type="PRINTS" id="PR00260">
    <property type="entry name" value="CHEMTRNSDUCR"/>
</dbReference>
<evidence type="ECO:0000256" key="6">
    <source>
        <dbReference type="SAM" id="Phobius"/>
    </source>
</evidence>
<keyword evidence="10" id="KW-1185">Reference proteome</keyword>
<dbReference type="Proteomes" id="UP000245697">
    <property type="component" value="Unassembled WGS sequence"/>
</dbReference>
<dbReference type="InterPro" id="IPR004090">
    <property type="entry name" value="Chemotax_Me-accpt_rcpt"/>
</dbReference>
<dbReference type="PANTHER" id="PTHR32089:SF112">
    <property type="entry name" value="LYSOZYME-LIKE PROTEIN-RELATED"/>
    <property type="match status" value="1"/>
</dbReference>
<keyword evidence="1 6" id="KW-0812">Transmembrane</keyword>
<gene>
    <name evidence="9" type="ORF">BC793_14610</name>
</gene>
<dbReference type="SMART" id="SM00304">
    <property type="entry name" value="HAMP"/>
    <property type="match status" value="1"/>
</dbReference>